<accession>A0ABV6GJH4</accession>
<name>A0ABV6GJH4_9BACI</name>
<dbReference type="EMBL" id="JBHLVO010000023">
    <property type="protein sequence ID" value="MFC0273719.1"/>
    <property type="molecule type" value="Genomic_DNA"/>
</dbReference>
<comment type="caution">
    <text evidence="1">The sequence shown here is derived from an EMBL/GenBank/DDBJ whole genome shotgun (WGS) entry which is preliminary data.</text>
</comment>
<dbReference type="Proteomes" id="UP001589854">
    <property type="component" value="Unassembled WGS sequence"/>
</dbReference>
<protein>
    <submittedName>
        <fullName evidence="1">Uncharacterized protein</fullName>
    </submittedName>
</protein>
<keyword evidence="2" id="KW-1185">Reference proteome</keyword>
<proteinExistence type="predicted"/>
<organism evidence="1 2">
    <name type="scientific">Metabacillus herbersteinensis</name>
    <dbReference type="NCBI Taxonomy" id="283816"/>
    <lineage>
        <taxon>Bacteria</taxon>
        <taxon>Bacillati</taxon>
        <taxon>Bacillota</taxon>
        <taxon>Bacilli</taxon>
        <taxon>Bacillales</taxon>
        <taxon>Bacillaceae</taxon>
        <taxon>Metabacillus</taxon>
    </lineage>
</organism>
<reference evidence="1 2" key="1">
    <citation type="submission" date="2024-09" db="EMBL/GenBank/DDBJ databases">
        <authorList>
            <person name="Sun Q."/>
            <person name="Mori K."/>
        </authorList>
    </citation>
    <scope>NUCLEOTIDE SEQUENCE [LARGE SCALE GENOMIC DNA]</scope>
    <source>
        <strain evidence="1 2">CCM 7228</strain>
    </source>
</reference>
<evidence type="ECO:0000313" key="2">
    <source>
        <dbReference type="Proteomes" id="UP001589854"/>
    </source>
</evidence>
<dbReference type="RefSeq" id="WP_378937295.1">
    <property type="nucleotide sequence ID" value="NZ_JBHLVO010000023.1"/>
</dbReference>
<gene>
    <name evidence="1" type="ORF">ACFFIX_20240</name>
</gene>
<sequence length="67" mass="7638">MYLLIKQANIVDQEVRERHVQILKGSTSNGNSNEVKKEQEKDKCKVCGAVISEKVKGYCLTKEDVQR</sequence>
<evidence type="ECO:0000313" key="1">
    <source>
        <dbReference type="EMBL" id="MFC0273719.1"/>
    </source>
</evidence>